<dbReference type="SMART" id="SM00644">
    <property type="entry name" value="Ami_2"/>
    <property type="match status" value="1"/>
</dbReference>
<dbReference type="CDD" id="cd06583">
    <property type="entry name" value="PGRP"/>
    <property type="match status" value="1"/>
</dbReference>
<dbReference type="AlphaFoldDB" id="A0A4R3VN54"/>
<evidence type="ECO:0000256" key="3">
    <source>
        <dbReference type="ARBA" id="ARBA00004496"/>
    </source>
</evidence>
<evidence type="ECO:0000256" key="7">
    <source>
        <dbReference type="ARBA" id="ARBA00022723"/>
    </source>
</evidence>
<dbReference type="PANTHER" id="PTHR30417">
    <property type="entry name" value="N-ACETYLMURAMOYL-L-ALANINE AMIDASE AMID"/>
    <property type="match status" value="1"/>
</dbReference>
<evidence type="ECO:0000256" key="5">
    <source>
        <dbReference type="ARBA" id="ARBA00011901"/>
    </source>
</evidence>
<dbReference type="GO" id="GO:0005737">
    <property type="term" value="C:cytoplasm"/>
    <property type="evidence" value="ECO:0007669"/>
    <property type="project" value="UniProtKB-SubCell"/>
</dbReference>
<protein>
    <recommendedName>
        <fullName evidence="11">1,6-anhydro-N-acetylmuramyl-L-alanine amidase AmpD</fullName>
        <ecNumber evidence="5">3.5.1.28</ecNumber>
    </recommendedName>
    <alternativeName>
        <fullName evidence="12">N-acetylmuramoyl-L-alanine amidase</fullName>
    </alternativeName>
</protein>
<accession>A0A4R3VN54</accession>
<evidence type="ECO:0000313" key="15">
    <source>
        <dbReference type="Proteomes" id="UP000295433"/>
    </source>
</evidence>
<dbReference type="EC" id="3.5.1.28" evidence="5"/>
<evidence type="ECO:0000313" key="14">
    <source>
        <dbReference type="EMBL" id="TCV05461.1"/>
    </source>
</evidence>
<evidence type="ECO:0000256" key="12">
    <source>
        <dbReference type="ARBA" id="ARBA00042615"/>
    </source>
</evidence>
<keyword evidence="15" id="KW-1185">Reference proteome</keyword>
<dbReference type="SUPFAM" id="SSF55846">
    <property type="entry name" value="N-acetylmuramoyl-L-alanine amidase-like"/>
    <property type="match status" value="1"/>
</dbReference>
<feature type="domain" description="N-acetylmuramoyl-L-alanine amidase" evidence="13">
    <location>
        <begin position="34"/>
        <end position="184"/>
    </location>
</feature>
<gene>
    <name evidence="14" type="ORF">EDC54_10695</name>
</gene>
<dbReference type="GO" id="GO:0009254">
    <property type="term" value="P:peptidoglycan turnover"/>
    <property type="evidence" value="ECO:0007669"/>
    <property type="project" value="TreeGrafter"/>
</dbReference>
<reference evidence="14 15" key="1">
    <citation type="submission" date="2019-03" db="EMBL/GenBank/DDBJ databases">
        <title>Genomic Encyclopedia of Type Strains, Phase IV (KMG-IV): sequencing the most valuable type-strain genomes for metagenomic binning, comparative biology and taxonomic classification.</title>
        <authorList>
            <person name="Goeker M."/>
        </authorList>
    </citation>
    <scope>NUCLEOTIDE SEQUENCE [LARGE SCALE GENOMIC DNA]</scope>
    <source>
        <strain evidence="14 15">DSM 16730</strain>
    </source>
</reference>
<dbReference type="InterPro" id="IPR036505">
    <property type="entry name" value="Amidase/PGRP_sf"/>
</dbReference>
<keyword evidence="9" id="KW-0862">Zinc</keyword>
<comment type="subcellular location">
    <subcellularLocation>
        <location evidence="3">Cytoplasm</location>
    </subcellularLocation>
</comment>
<dbReference type="Proteomes" id="UP000295433">
    <property type="component" value="Unassembled WGS sequence"/>
</dbReference>
<keyword evidence="8" id="KW-0378">Hydrolase</keyword>
<dbReference type="Gene3D" id="3.40.80.10">
    <property type="entry name" value="Peptidoglycan recognition protein-like"/>
    <property type="match status" value="1"/>
</dbReference>
<dbReference type="FunFam" id="3.40.80.10:FF:000002">
    <property type="entry name" value="1,6-anhydro-N-acetylmuramyl-L-alanine amidase"/>
    <property type="match status" value="1"/>
</dbReference>
<dbReference type="GO" id="GO:0008745">
    <property type="term" value="F:N-acetylmuramoyl-L-alanine amidase activity"/>
    <property type="evidence" value="ECO:0007669"/>
    <property type="project" value="UniProtKB-EC"/>
</dbReference>
<evidence type="ECO:0000256" key="8">
    <source>
        <dbReference type="ARBA" id="ARBA00022801"/>
    </source>
</evidence>
<dbReference type="PANTHER" id="PTHR30417:SF4">
    <property type="entry name" value="1,6-ANHYDRO-N-ACETYLMURAMYL-L-ALANINE AMIDASE AMPD"/>
    <property type="match status" value="1"/>
</dbReference>
<comment type="caution">
    <text evidence="14">The sequence shown here is derived from an EMBL/GenBank/DDBJ whole genome shotgun (WGS) entry which is preliminary data.</text>
</comment>
<dbReference type="InterPro" id="IPR002502">
    <property type="entry name" value="Amidase_domain"/>
</dbReference>
<evidence type="ECO:0000256" key="1">
    <source>
        <dbReference type="ARBA" id="ARBA00001561"/>
    </source>
</evidence>
<evidence type="ECO:0000256" key="9">
    <source>
        <dbReference type="ARBA" id="ARBA00022833"/>
    </source>
</evidence>
<evidence type="ECO:0000256" key="10">
    <source>
        <dbReference type="ARBA" id="ARBA00023316"/>
    </source>
</evidence>
<proteinExistence type="inferred from homology"/>
<evidence type="ECO:0000256" key="4">
    <source>
        <dbReference type="ARBA" id="ARBA00007553"/>
    </source>
</evidence>
<dbReference type="GO" id="GO:0046872">
    <property type="term" value="F:metal ion binding"/>
    <property type="evidence" value="ECO:0007669"/>
    <property type="project" value="UniProtKB-KW"/>
</dbReference>
<comment type="similarity">
    <text evidence="4">Belongs to the N-acetylmuramoyl-L-alanine amidase 2 family.</text>
</comment>
<keyword evidence="6" id="KW-0963">Cytoplasm</keyword>
<comment type="cofactor">
    <cofactor evidence="2">
        <name>Zn(2+)</name>
        <dbReference type="ChEBI" id="CHEBI:29105"/>
    </cofactor>
</comment>
<keyword evidence="7" id="KW-0479">Metal-binding</keyword>
<evidence type="ECO:0000256" key="11">
    <source>
        <dbReference type="ARBA" id="ARBA00039257"/>
    </source>
</evidence>
<organism evidence="14 15">
    <name type="scientific">Samsonia erythrinae</name>
    <dbReference type="NCBI Taxonomy" id="160434"/>
    <lineage>
        <taxon>Bacteria</taxon>
        <taxon>Pseudomonadati</taxon>
        <taxon>Pseudomonadota</taxon>
        <taxon>Gammaproteobacteria</taxon>
        <taxon>Enterobacterales</taxon>
        <taxon>Pectobacteriaceae</taxon>
        <taxon>Samsonia</taxon>
    </lineage>
</organism>
<keyword evidence="10" id="KW-0961">Cell wall biogenesis/degradation</keyword>
<dbReference type="NCBIfam" id="NF008758">
    <property type="entry name" value="PRK11789.1"/>
    <property type="match status" value="1"/>
</dbReference>
<evidence type="ECO:0000256" key="2">
    <source>
        <dbReference type="ARBA" id="ARBA00001947"/>
    </source>
</evidence>
<sequence length="209" mass="23748">MGLRLIQPGKRYDARLSLMFLENGWLSDITRMPSPHYDDRPNNEVPSLLVIHNISLPPGEFGGPYIDHLFTATLDPTAHPYFADIAHLRVAAHCLIRRDGQVTQYVAFDRRAWHAGVSEFEGRERCNDFSIGIELEGTDTLPFTAAQYQSLVAITQVLMRHYPITPSRIVGHSDIAPGRKTDPGPAFDWDCYHRLLQEKRAEKQESQHS</sequence>
<evidence type="ECO:0000259" key="13">
    <source>
        <dbReference type="SMART" id="SM00644"/>
    </source>
</evidence>
<evidence type="ECO:0000256" key="6">
    <source>
        <dbReference type="ARBA" id="ARBA00022490"/>
    </source>
</evidence>
<name>A0A4R3VN54_9GAMM</name>
<dbReference type="InterPro" id="IPR051206">
    <property type="entry name" value="NAMLAA_amidase_2"/>
</dbReference>
<dbReference type="Pfam" id="PF01510">
    <property type="entry name" value="Amidase_2"/>
    <property type="match status" value="1"/>
</dbReference>
<dbReference type="EMBL" id="SMBY01000006">
    <property type="protein sequence ID" value="TCV05461.1"/>
    <property type="molecule type" value="Genomic_DNA"/>
</dbReference>
<dbReference type="GO" id="GO:0071555">
    <property type="term" value="P:cell wall organization"/>
    <property type="evidence" value="ECO:0007669"/>
    <property type="project" value="UniProtKB-KW"/>
</dbReference>
<dbReference type="GO" id="GO:0009253">
    <property type="term" value="P:peptidoglycan catabolic process"/>
    <property type="evidence" value="ECO:0007669"/>
    <property type="project" value="InterPro"/>
</dbReference>
<comment type="catalytic activity">
    <reaction evidence="1">
        <text>Hydrolyzes the link between N-acetylmuramoyl residues and L-amino acid residues in certain cell-wall glycopeptides.</text>
        <dbReference type="EC" id="3.5.1.28"/>
    </reaction>
</comment>